<keyword evidence="2" id="KW-0812">Transmembrane</keyword>
<dbReference type="InterPro" id="IPR057228">
    <property type="entry name" value="DUF7906"/>
</dbReference>
<evidence type="ECO:0000313" key="4">
    <source>
        <dbReference type="EMBL" id="GAQ82236.1"/>
    </source>
</evidence>
<dbReference type="PANTHER" id="PTHR31515">
    <property type="entry name" value="TRANSMEMBRANE PROTEIN-RELATED"/>
    <property type="match status" value="1"/>
</dbReference>
<evidence type="ECO:0000256" key="2">
    <source>
        <dbReference type="SAM" id="Phobius"/>
    </source>
</evidence>
<dbReference type="Proteomes" id="UP000054558">
    <property type="component" value="Unassembled WGS sequence"/>
</dbReference>
<feature type="transmembrane region" description="Helical" evidence="2">
    <location>
        <begin position="777"/>
        <end position="797"/>
    </location>
</feature>
<keyword evidence="5" id="KW-1185">Reference proteome</keyword>
<evidence type="ECO:0000313" key="5">
    <source>
        <dbReference type="Proteomes" id="UP000054558"/>
    </source>
</evidence>
<dbReference type="PANTHER" id="PTHR31515:SF0">
    <property type="entry name" value="TRANSMEMBRANE PROTEIN"/>
    <property type="match status" value="1"/>
</dbReference>
<feature type="compositionally biased region" description="Basic and acidic residues" evidence="1">
    <location>
        <begin position="455"/>
        <end position="479"/>
    </location>
</feature>
<proteinExistence type="predicted"/>
<name>A0A1Y1I0D4_KLENI</name>
<keyword evidence="2" id="KW-1133">Transmembrane helix</keyword>
<reference evidence="4 5" key="1">
    <citation type="journal article" date="2014" name="Nat. Commun.">
        <title>Klebsormidium flaccidum genome reveals primary factors for plant terrestrial adaptation.</title>
        <authorList>
            <person name="Hori K."/>
            <person name="Maruyama F."/>
            <person name="Fujisawa T."/>
            <person name="Togashi T."/>
            <person name="Yamamoto N."/>
            <person name="Seo M."/>
            <person name="Sato S."/>
            <person name="Yamada T."/>
            <person name="Mori H."/>
            <person name="Tajima N."/>
            <person name="Moriyama T."/>
            <person name="Ikeuchi M."/>
            <person name="Watanabe M."/>
            <person name="Wada H."/>
            <person name="Kobayashi K."/>
            <person name="Saito M."/>
            <person name="Masuda T."/>
            <person name="Sasaki-Sekimoto Y."/>
            <person name="Mashiguchi K."/>
            <person name="Awai K."/>
            <person name="Shimojima M."/>
            <person name="Masuda S."/>
            <person name="Iwai M."/>
            <person name="Nobusawa T."/>
            <person name="Narise T."/>
            <person name="Kondo S."/>
            <person name="Saito H."/>
            <person name="Sato R."/>
            <person name="Murakawa M."/>
            <person name="Ihara Y."/>
            <person name="Oshima-Yamada Y."/>
            <person name="Ohtaka K."/>
            <person name="Satoh M."/>
            <person name="Sonobe K."/>
            <person name="Ishii M."/>
            <person name="Ohtani R."/>
            <person name="Kanamori-Sato M."/>
            <person name="Honoki R."/>
            <person name="Miyazaki D."/>
            <person name="Mochizuki H."/>
            <person name="Umetsu J."/>
            <person name="Higashi K."/>
            <person name="Shibata D."/>
            <person name="Kamiya Y."/>
            <person name="Sato N."/>
            <person name="Nakamura Y."/>
            <person name="Tabata S."/>
            <person name="Ida S."/>
            <person name="Kurokawa K."/>
            <person name="Ohta H."/>
        </authorList>
    </citation>
    <scope>NUCLEOTIDE SEQUENCE [LARGE SCALE GENOMIC DNA]</scope>
    <source>
        <strain evidence="4 5">NIES-2285</strain>
    </source>
</reference>
<accession>A0A1Y1I0D4</accession>
<evidence type="ECO:0000259" key="3">
    <source>
        <dbReference type="Pfam" id="PF25483"/>
    </source>
</evidence>
<sequence>MLSELIAAQGAAKLERQNNFGRIQHEVYDQLRPDVEQSAHTLLTKRQESLKVPLEINVALLGFNGDGAYNFQIDEKELSDFFTKSLPEHRPSCLETGQPLEISYQLKYTVFHVSPNLVTSLQNTIRASLVLTGKELDPDVYMELPTYELNTTAVEKRFDVIYKSYFGQKLTQSQEGGNPGPAVIFIANFDKMKMNPNDTAVPPPMSGGVPLNDGGFLYRYRYMNSGLTSAWLGAGRYAVADISAGPCSYGRISAPEGVIGPFTLPRLRRVIIPRWKTALGREETEKVRRTKFRGQLSTLVMSAVQHLIAPDIRFETLDSAERVLVPIIVLRNHALFNPFVQGPEAIDLHRMETEIKRLAQPNQEVVVVGAVHSLHEHGQLAVALAKATRGASVHVPSPDNRQHTIVSKTYVDGAVLIEEMRHTADVLAAGMLEVAHPDVAKSFFDQPTTDAADDGSAREEPPKRDGKPGGKKQPGERRRLAQKSRGPSRGTRVVPVYVLSLAGMDQELLLEGETLYAASPQAVIVLQTNANRSVPTSYVSESEIIHINPAAPTRHIIAGVASVLSGLAAPHERWSVIRNRAQENWMWANGHHPFGPFSNSANCCSTRRCGTPSSRGWTRRYGVCGTQCWQFEEFANEFLRTLFGGNVSAAIEEFANEYLRTPFGANVSARPAPEAYSSPLLWMEKLYSDPERTVAPLPHATVERLQMEIKDIEDRLVLLGGLLYEQNFADAHKQSSSLLWTVRGFRDYVDAQLEAARDGLACCKVKHSLPVAPTSDAFLYAGILAAGLLVYFVVIFFSTPQR</sequence>
<dbReference type="EMBL" id="DF237054">
    <property type="protein sequence ID" value="GAQ82236.1"/>
    <property type="molecule type" value="Genomic_DNA"/>
</dbReference>
<organism evidence="4 5">
    <name type="scientific">Klebsormidium nitens</name>
    <name type="common">Green alga</name>
    <name type="synonym">Ulothrix nitens</name>
    <dbReference type="NCBI Taxonomy" id="105231"/>
    <lineage>
        <taxon>Eukaryota</taxon>
        <taxon>Viridiplantae</taxon>
        <taxon>Streptophyta</taxon>
        <taxon>Klebsormidiophyceae</taxon>
        <taxon>Klebsormidiales</taxon>
        <taxon>Klebsormidiaceae</taxon>
        <taxon>Klebsormidium</taxon>
    </lineage>
</organism>
<feature type="region of interest" description="Disordered" evidence="1">
    <location>
        <begin position="444"/>
        <end position="489"/>
    </location>
</feature>
<feature type="domain" description="DUF7906" evidence="3">
    <location>
        <begin position="52"/>
        <end position="310"/>
    </location>
</feature>
<keyword evidence="2" id="KW-0472">Membrane</keyword>
<protein>
    <recommendedName>
        <fullName evidence="3">DUF7906 domain-containing protein</fullName>
    </recommendedName>
</protein>
<dbReference type="OrthoDB" id="18451at2759"/>
<dbReference type="Pfam" id="PF25483">
    <property type="entry name" value="DUF7906"/>
    <property type="match status" value="1"/>
</dbReference>
<dbReference type="OMA" id="NRYNIMD"/>
<evidence type="ECO:0000256" key="1">
    <source>
        <dbReference type="SAM" id="MobiDB-lite"/>
    </source>
</evidence>
<dbReference type="AlphaFoldDB" id="A0A1Y1I0D4"/>
<gene>
    <name evidence="4" type="ORF">KFL_001050020</name>
</gene>